<evidence type="ECO:0000256" key="2">
    <source>
        <dbReference type="SAM" id="SignalP"/>
    </source>
</evidence>
<sequence length="658" mass="66840">MKISKKPLAILSTIATSGIIAAALSTPVSAKPTTIVVTDTDSKIYEYSYDDLKTSAAAAVLGDTTGAKLYNDFISRKSSIKAFYDDTQKSYIDFSVVASAAADAAANGTTFDFKSFTETAATESLTTNKVSVDTSGNITTTAGGTATGGSTNTTPSGNSENDLKTKLDSLVTAGTITEDQEASIIALDLFTPPTNTTGGSTSDTPPSGTSENSAKTKLDTLVTAGTITEAQETAVLDALKPSDNGNPNGGSTSGTSTTTGTATYSQSGNTVTQSNQNITASGTDQSAVKVTDSGTYTLSDSTITTSGDTSSMDDSSFYGLNAAVLAESGSKITLSNTTINTSGAGANGVFACGEGSIVNLSNIKINCTATGSHGVDATKAGVLNLNNVDIVTSGDGASGAIATDRGGGTINVTGGVVTTNGTKSPGIYSTGDITVSNGTFTTNKSEAVTIEGENSVKATDCTFTSKKNYGVFIYQSFSGDAEVGSGTFTMEGGSITANEGPMFYSTNTTAVINLKDATLNTSSGILLKAGADQWGTTGSNGSNVTLNADSQNLTGNVELDNISTASLSLKNNSSLKSTINSANTAKSITVSLDSASTWNVTGNSYITSLTDADTTLANINDNGFTIYYDSNNSNNNWLNGKTYTLKDAGKLTPMSTSN</sequence>
<evidence type="ECO:0000313" key="4">
    <source>
        <dbReference type="Proteomes" id="UP000694308"/>
    </source>
</evidence>
<feature type="region of interest" description="Disordered" evidence="1">
    <location>
        <begin position="190"/>
        <end position="216"/>
    </location>
</feature>
<dbReference type="Proteomes" id="UP000694308">
    <property type="component" value="Unassembled WGS sequence"/>
</dbReference>
<feature type="region of interest" description="Disordered" evidence="1">
    <location>
        <begin position="236"/>
        <end position="286"/>
    </location>
</feature>
<feature type="compositionally biased region" description="Low complexity" evidence="1">
    <location>
        <begin position="253"/>
        <end position="268"/>
    </location>
</feature>
<dbReference type="AlphaFoldDB" id="A0A949U044"/>
<evidence type="ECO:0000256" key="1">
    <source>
        <dbReference type="SAM" id="MobiDB-lite"/>
    </source>
</evidence>
<gene>
    <name evidence="3" type="ORF">I6U48_18390</name>
</gene>
<accession>A0A949U044</accession>
<dbReference type="EMBL" id="JAEEGC010000100">
    <property type="protein sequence ID" value="MBV7274870.1"/>
    <property type="molecule type" value="Genomic_DNA"/>
</dbReference>
<proteinExistence type="predicted"/>
<feature type="chain" id="PRO_5037130107" evidence="2">
    <location>
        <begin position="31"/>
        <end position="658"/>
    </location>
</feature>
<feature type="compositionally biased region" description="Low complexity" evidence="1">
    <location>
        <begin position="138"/>
        <end position="159"/>
    </location>
</feature>
<dbReference type="RefSeq" id="WP_218321929.1">
    <property type="nucleotide sequence ID" value="NZ_JAEEGC010000100.1"/>
</dbReference>
<evidence type="ECO:0000313" key="3">
    <source>
        <dbReference type="EMBL" id="MBV7274870.1"/>
    </source>
</evidence>
<reference evidence="3" key="1">
    <citation type="submission" date="2020-12" db="EMBL/GenBank/DDBJ databases">
        <title>Clostridium thailandense sp. nov., a novel acetogenic bacterium isolated from peat land soil in Thailand.</title>
        <authorList>
            <person name="Chaikitkaew S."/>
            <person name="Birkeland N.K."/>
        </authorList>
    </citation>
    <scope>NUCLEOTIDE SEQUENCE</scope>
    <source>
        <strain evidence="3">PL3</strain>
    </source>
</reference>
<protein>
    <submittedName>
        <fullName evidence="3">Uncharacterized protein</fullName>
    </submittedName>
</protein>
<keyword evidence="4" id="KW-1185">Reference proteome</keyword>
<comment type="caution">
    <text evidence="3">The sequence shown here is derived from an EMBL/GenBank/DDBJ whole genome shotgun (WGS) entry which is preliminary data.</text>
</comment>
<organism evidence="3 4">
    <name type="scientific">Clostridium thailandense</name>
    <dbReference type="NCBI Taxonomy" id="2794346"/>
    <lineage>
        <taxon>Bacteria</taxon>
        <taxon>Bacillati</taxon>
        <taxon>Bacillota</taxon>
        <taxon>Clostridia</taxon>
        <taxon>Eubacteriales</taxon>
        <taxon>Clostridiaceae</taxon>
        <taxon>Clostridium</taxon>
    </lineage>
</organism>
<feature type="signal peptide" evidence="2">
    <location>
        <begin position="1"/>
        <end position="30"/>
    </location>
</feature>
<keyword evidence="2" id="KW-0732">Signal</keyword>
<name>A0A949U044_9CLOT</name>
<feature type="compositionally biased region" description="Low complexity" evidence="1">
    <location>
        <begin position="191"/>
        <end position="210"/>
    </location>
</feature>
<feature type="region of interest" description="Disordered" evidence="1">
    <location>
        <begin position="138"/>
        <end position="163"/>
    </location>
</feature>
<feature type="compositionally biased region" description="Polar residues" evidence="1">
    <location>
        <begin position="269"/>
        <end position="286"/>
    </location>
</feature>